<keyword evidence="2" id="KW-0486">Methionine biosynthesis</keyword>
<dbReference type="GO" id="GO:0019509">
    <property type="term" value="P:L-methionine salvage from methylthioadenosine"/>
    <property type="evidence" value="ECO:0007669"/>
    <property type="project" value="UniProtKB-UniRule"/>
</dbReference>
<dbReference type="InterPro" id="IPR042529">
    <property type="entry name" value="IF_2B-like_C"/>
</dbReference>
<comment type="function">
    <text evidence="2">Catalyzes the interconversion of methylthioribose-1-phosphate (MTR-1-P) into methylthioribulose-1-phosphate (MTRu-1-P).</text>
</comment>
<name>A0A060HVE8_9ARCH</name>
<keyword evidence="2" id="KW-0028">Amino-acid biosynthesis</keyword>
<dbReference type="EC" id="5.3.1.23" evidence="2"/>
<feature type="binding site" evidence="2">
    <location>
        <position position="98"/>
    </location>
    <ligand>
        <name>substrate</name>
    </ligand>
</feature>
<dbReference type="PANTHER" id="PTHR43475">
    <property type="entry name" value="METHYLTHIORIBOSE-1-PHOSPHATE ISOMERASE"/>
    <property type="match status" value="1"/>
</dbReference>
<comment type="similarity">
    <text evidence="2">Belongs to the EIF-2B alpha/beta/delta subunits family. MtnA subfamily.</text>
</comment>
<dbReference type="InterPro" id="IPR027363">
    <property type="entry name" value="M1Pi_N"/>
</dbReference>
<feature type="binding site" evidence="2">
    <location>
        <position position="203"/>
    </location>
    <ligand>
        <name>substrate</name>
    </ligand>
</feature>
<dbReference type="InterPro" id="IPR037171">
    <property type="entry name" value="NagB/RpiA_transferase-like"/>
</dbReference>
<reference evidence="3 4" key="1">
    <citation type="journal article" date="2014" name="Int. J. Syst. Evol. Microbiol.">
        <title>Nitrososphaera viennensis gen. nov., sp. nov., an aerobic and mesophilic, ammonia-oxidizing archaeon from soil and a member of the archaeal phylum Thaumarchaeota.</title>
        <authorList>
            <person name="Stieglmeier M."/>
            <person name="Klingl A."/>
            <person name="Alves R.J."/>
            <person name="Rittmann S.K."/>
            <person name="Melcher M."/>
            <person name="Leisch N."/>
            <person name="Schleper C."/>
        </authorList>
    </citation>
    <scope>NUCLEOTIDE SEQUENCE [LARGE SCALE GENOMIC DNA]</scope>
    <source>
        <strain evidence="3">EN76</strain>
    </source>
</reference>
<accession>A0A060HVE8</accession>
<evidence type="ECO:0000313" key="3">
    <source>
        <dbReference type="EMBL" id="AIC17012.1"/>
    </source>
</evidence>
<keyword evidence="1 2" id="KW-0413">Isomerase</keyword>
<dbReference type="InterPro" id="IPR000649">
    <property type="entry name" value="IF-2B-related"/>
</dbReference>
<evidence type="ECO:0000313" key="4">
    <source>
        <dbReference type="Proteomes" id="UP000027093"/>
    </source>
</evidence>
<dbReference type="STRING" id="926571.NVIE_027350"/>
<dbReference type="Gene3D" id="3.40.50.10470">
    <property type="entry name" value="Translation initiation factor eif-2b, domain 2"/>
    <property type="match status" value="1"/>
</dbReference>
<dbReference type="HOGENOM" id="CLU_016218_1_2_2"/>
<keyword evidence="3" id="KW-0396">Initiation factor</keyword>
<dbReference type="RefSeq" id="WP_075055656.1">
    <property type="nucleotide sequence ID" value="NZ_CP007536.1"/>
</dbReference>
<dbReference type="FunFam" id="1.20.120.420:FF:000003">
    <property type="entry name" value="Methylthioribose-1-phosphate isomerase"/>
    <property type="match status" value="1"/>
</dbReference>
<dbReference type="NCBIfam" id="TIGR00524">
    <property type="entry name" value="eIF-2B_rel"/>
    <property type="match status" value="1"/>
</dbReference>
<feature type="active site" description="Proton donor" evidence="2">
    <location>
        <position position="244"/>
    </location>
</feature>
<dbReference type="InterPro" id="IPR005251">
    <property type="entry name" value="IF-M1Pi"/>
</dbReference>
<dbReference type="HAMAP" id="MF_01678">
    <property type="entry name" value="Salvage_MtnA"/>
    <property type="match status" value="1"/>
</dbReference>
<comment type="catalytic activity">
    <reaction evidence="2">
        <text>5-(methylsulfanyl)-alpha-D-ribose 1-phosphate = 5-(methylsulfanyl)-D-ribulose 1-phosphate</text>
        <dbReference type="Rhea" id="RHEA:19989"/>
        <dbReference type="ChEBI" id="CHEBI:58533"/>
        <dbReference type="ChEBI" id="CHEBI:58548"/>
        <dbReference type="EC" id="5.3.1.23"/>
    </reaction>
</comment>
<dbReference type="PANTHER" id="PTHR43475:SF1">
    <property type="entry name" value="METHYLTHIORIBOSE-1-PHOSPHATE ISOMERASE"/>
    <property type="match status" value="1"/>
</dbReference>
<dbReference type="Proteomes" id="UP000027093">
    <property type="component" value="Chromosome"/>
</dbReference>
<dbReference type="FunFam" id="3.40.50.10470:FF:000006">
    <property type="entry name" value="Methylthioribose-1-phosphate isomerase"/>
    <property type="match status" value="1"/>
</dbReference>
<dbReference type="GeneID" id="74947975"/>
<evidence type="ECO:0000256" key="1">
    <source>
        <dbReference type="ARBA" id="ARBA00023235"/>
    </source>
</evidence>
<sequence>MAKSKKKNLDLLLTVEWKDNAVVMIDQTKLPNKLVYVKCTDYHQVADAIKKLVVRGAPAIGVSAALGLALAAQNSNANTLPELMTDLDTAFKELRATRPTAVNLFWALERVMGKAKRAKTLEDAKKTVLSEAQKMWEEDVKANKEMGANGARLFRDGDVVLTHCNAGSLATVAYGTALGVIRAARESGKRLSVIATETRPVMQGARLTAFELQHDGVDVSLIPDTAVGHMMARGAIKRVIVGADRVLRTGHVFNKIGTYQVAILAGRHKVPFYVAAPLSTFDFESDPKDVVIEERSVDEVVKVGKKRVAPKGVRIFNPAFDMTPPELITGIITERGVLKPPFEKNLKALLG</sequence>
<evidence type="ECO:0000256" key="2">
    <source>
        <dbReference type="HAMAP-Rule" id="MF_01678"/>
    </source>
</evidence>
<protein>
    <recommendedName>
        <fullName evidence="2">Putative methylthioribose-1-phosphate isomerase</fullName>
        <shortName evidence="2">M1Pi</shortName>
        <shortName evidence="2">MTR-1-P isomerase</shortName>
        <ecNumber evidence="2">5.3.1.23</ecNumber>
    </recommendedName>
    <alternativeName>
        <fullName evidence="2">MTNA-like protein</fullName>
        <shortName evidence="2">aMTNA</shortName>
    </alternativeName>
    <alternativeName>
        <fullName evidence="2">S-methyl-5-thioribose-1-phosphate isomerase</fullName>
    </alternativeName>
</protein>
<dbReference type="KEGG" id="nvn:NVIE_027350"/>
<dbReference type="NCBIfam" id="NF004326">
    <property type="entry name" value="PRK05720.1"/>
    <property type="match status" value="1"/>
</dbReference>
<feature type="site" description="Transition state stabilizer" evidence="2">
    <location>
        <position position="164"/>
    </location>
</feature>
<dbReference type="SUPFAM" id="SSF100950">
    <property type="entry name" value="NagB/RpiA/CoA transferase-like"/>
    <property type="match status" value="1"/>
</dbReference>
<dbReference type="AlphaFoldDB" id="A0A060HVE8"/>
<keyword evidence="3" id="KW-0648">Protein biosynthesis</keyword>
<feature type="binding site" evidence="2">
    <location>
        <begin position="55"/>
        <end position="57"/>
    </location>
    <ligand>
        <name>substrate</name>
    </ligand>
</feature>
<dbReference type="GO" id="GO:0003743">
    <property type="term" value="F:translation initiation factor activity"/>
    <property type="evidence" value="ECO:0007669"/>
    <property type="project" value="UniProtKB-KW"/>
</dbReference>
<feature type="binding site" evidence="2">
    <location>
        <begin position="254"/>
        <end position="255"/>
    </location>
    <ligand>
        <name>substrate</name>
    </ligand>
</feature>
<proteinExistence type="inferred from homology"/>
<dbReference type="GO" id="GO:0046523">
    <property type="term" value="F:S-methyl-5-thioribose-1-phosphate isomerase activity"/>
    <property type="evidence" value="ECO:0007669"/>
    <property type="project" value="UniProtKB-UniRule"/>
</dbReference>
<organism evidence="3 4">
    <name type="scientific">Nitrososphaera viennensis EN76</name>
    <dbReference type="NCBI Taxonomy" id="926571"/>
    <lineage>
        <taxon>Archaea</taxon>
        <taxon>Nitrososphaerota</taxon>
        <taxon>Nitrososphaeria</taxon>
        <taxon>Nitrososphaerales</taxon>
        <taxon>Nitrososphaeraceae</taxon>
        <taxon>Nitrososphaera</taxon>
    </lineage>
</organism>
<dbReference type="EMBL" id="CP007536">
    <property type="protein sequence ID" value="AIC17012.1"/>
    <property type="molecule type" value="Genomic_DNA"/>
</dbReference>
<dbReference type="Gene3D" id="1.20.120.420">
    <property type="entry name" value="translation initiation factor eif-2b, domain 1"/>
    <property type="match status" value="1"/>
</dbReference>
<dbReference type="NCBIfam" id="TIGR00512">
    <property type="entry name" value="salvage_mtnA"/>
    <property type="match status" value="1"/>
</dbReference>
<dbReference type="Pfam" id="PF01008">
    <property type="entry name" value="IF-2B"/>
    <property type="match status" value="1"/>
</dbReference>
<gene>
    <name evidence="3" type="primary">mtnA</name>
    <name evidence="3" type="ORF">NVIE_027350</name>
</gene>
<dbReference type="InterPro" id="IPR011559">
    <property type="entry name" value="Initiation_fac_2B_a/b/d"/>
</dbReference>
<keyword evidence="4" id="KW-1185">Reference proteome</keyword>